<evidence type="ECO:0000256" key="4">
    <source>
        <dbReference type="ARBA" id="ARBA00022679"/>
    </source>
</evidence>
<dbReference type="CDD" id="cd00075">
    <property type="entry name" value="HATPase"/>
    <property type="match status" value="1"/>
</dbReference>
<feature type="domain" description="Histidine kinase" evidence="8">
    <location>
        <begin position="252"/>
        <end position="488"/>
    </location>
</feature>
<gene>
    <name evidence="9" type="ORF">JYK14_11195</name>
</gene>
<dbReference type="SMART" id="SM00387">
    <property type="entry name" value="HATPase_c"/>
    <property type="match status" value="1"/>
</dbReference>
<evidence type="ECO:0000256" key="2">
    <source>
        <dbReference type="ARBA" id="ARBA00012438"/>
    </source>
</evidence>
<keyword evidence="3" id="KW-0597">Phosphoprotein</keyword>
<dbReference type="Proteomes" id="UP001523392">
    <property type="component" value="Unassembled WGS sequence"/>
</dbReference>
<dbReference type="RefSeq" id="WP_252953348.1">
    <property type="nucleotide sequence ID" value="NZ_JAFIRR010000067.1"/>
</dbReference>
<dbReference type="InterPro" id="IPR007891">
    <property type="entry name" value="CHASE3"/>
</dbReference>
<dbReference type="InterPro" id="IPR036097">
    <property type="entry name" value="HisK_dim/P_sf"/>
</dbReference>
<dbReference type="CDD" id="cd00082">
    <property type="entry name" value="HisKA"/>
    <property type="match status" value="1"/>
</dbReference>
<dbReference type="InterPro" id="IPR003594">
    <property type="entry name" value="HATPase_dom"/>
</dbReference>
<protein>
    <recommendedName>
        <fullName evidence="2">histidine kinase</fullName>
        <ecNumber evidence="2">2.7.13.3</ecNumber>
    </recommendedName>
</protein>
<organism evidence="9 10">
    <name type="scientific">Siccirubricoccus soli</name>
    <dbReference type="NCBI Taxonomy" id="2899147"/>
    <lineage>
        <taxon>Bacteria</taxon>
        <taxon>Pseudomonadati</taxon>
        <taxon>Pseudomonadota</taxon>
        <taxon>Alphaproteobacteria</taxon>
        <taxon>Acetobacterales</taxon>
        <taxon>Roseomonadaceae</taxon>
        <taxon>Siccirubricoccus</taxon>
    </lineage>
</organism>
<evidence type="ECO:0000259" key="8">
    <source>
        <dbReference type="PROSITE" id="PS50109"/>
    </source>
</evidence>
<keyword evidence="4" id="KW-0808">Transferase</keyword>
<keyword evidence="7" id="KW-0472">Membrane</keyword>
<dbReference type="InterPro" id="IPR005467">
    <property type="entry name" value="His_kinase_dom"/>
</dbReference>
<feature type="transmembrane region" description="Helical" evidence="7">
    <location>
        <begin position="12"/>
        <end position="34"/>
    </location>
</feature>
<sequence>MPLTRTLFGRLTLVLMAAGFAALIAIGASLIWLVESTRGFADAVNATQNVRLASLRVLSLLQDAETGQRGYLLTGERSYLEPYNAAVAALPEALPDLTARVIADGGVPGPVQALEQQAREKLAELAQTIALFEAGQRQEALAAVRSERGRQSMDEIRAEIDGLERRSDARLAGRSAALERNGRMLLLGAALVLGLMFLVAVGAAVVSHRYLRELEAAHRATREANEGLEARVAERTAALAAANAEIQRFAYIVSHDLRAPLVNVMGFTAELESGLAELRSLLQRAKAEAPALVTDGAQMTVEEDLPEAIGFIRSSTERMDRLINAILRLSREGRRALRPERVAVAAMVETIIGSLQHQLDAAGATATAEPGLPELVTDRLALEQILGNLIDNAVKYLDPSRPGRITVSGVRRGRQVTLEVADNGRGIDPRDHDRVFELFRRSGRQDQKGEGIGLAHVRALARRMGGEVTLESTPGVGSRFRLTLPAILSAQPAIPEGSPP</sequence>
<name>A0ABT1D464_9PROT</name>
<dbReference type="CDD" id="cd19410">
    <property type="entry name" value="HK9-like_sensor"/>
    <property type="match status" value="1"/>
</dbReference>
<evidence type="ECO:0000256" key="5">
    <source>
        <dbReference type="ARBA" id="ARBA00022777"/>
    </source>
</evidence>
<dbReference type="Pfam" id="PF02518">
    <property type="entry name" value="HATPase_c"/>
    <property type="match status" value="1"/>
</dbReference>
<dbReference type="PANTHER" id="PTHR42878:SF15">
    <property type="entry name" value="BACTERIOPHYTOCHROME"/>
    <property type="match status" value="1"/>
</dbReference>
<keyword evidence="10" id="KW-1185">Reference proteome</keyword>
<comment type="caution">
    <text evidence="9">The sequence shown here is derived from an EMBL/GenBank/DDBJ whole genome shotgun (WGS) entry which is preliminary data.</text>
</comment>
<evidence type="ECO:0000313" key="10">
    <source>
        <dbReference type="Proteomes" id="UP001523392"/>
    </source>
</evidence>
<accession>A0ABT1D464</accession>
<evidence type="ECO:0000256" key="6">
    <source>
        <dbReference type="SAM" id="Coils"/>
    </source>
</evidence>
<evidence type="ECO:0000256" key="3">
    <source>
        <dbReference type="ARBA" id="ARBA00022553"/>
    </source>
</evidence>
<dbReference type="SMART" id="SM00388">
    <property type="entry name" value="HisKA"/>
    <property type="match status" value="1"/>
</dbReference>
<feature type="transmembrane region" description="Helical" evidence="7">
    <location>
        <begin position="184"/>
        <end position="206"/>
    </location>
</feature>
<dbReference type="PRINTS" id="PR00344">
    <property type="entry name" value="BCTRLSENSOR"/>
</dbReference>
<dbReference type="PROSITE" id="PS50109">
    <property type="entry name" value="HIS_KIN"/>
    <property type="match status" value="1"/>
</dbReference>
<dbReference type="InterPro" id="IPR036890">
    <property type="entry name" value="HATPase_C_sf"/>
</dbReference>
<evidence type="ECO:0000313" key="9">
    <source>
        <dbReference type="EMBL" id="MCO6416718.1"/>
    </source>
</evidence>
<dbReference type="InterPro" id="IPR003661">
    <property type="entry name" value="HisK_dim/P_dom"/>
</dbReference>
<dbReference type="Gene3D" id="1.10.287.130">
    <property type="match status" value="1"/>
</dbReference>
<proteinExistence type="predicted"/>
<dbReference type="PANTHER" id="PTHR42878">
    <property type="entry name" value="TWO-COMPONENT HISTIDINE KINASE"/>
    <property type="match status" value="1"/>
</dbReference>
<reference evidence="9 10" key="1">
    <citation type="submission" date="2021-12" db="EMBL/GenBank/DDBJ databases">
        <title>Siccirubricoccus leaddurans sp. nov., a high concentration Zn2+ tolerance bacterium.</title>
        <authorList>
            <person name="Cao Y."/>
        </authorList>
    </citation>
    <scope>NUCLEOTIDE SEQUENCE [LARGE SCALE GENOMIC DNA]</scope>
    <source>
        <strain evidence="9 10">KC 17139</strain>
    </source>
</reference>
<dbReference type="InterPro" id="IPR050351">
    <property type="entry name" value="BphY/WalK/GraS-like"/>
</dbReference>
<dbReference type="SUPFAM" id="SSF47384">
    <property type="entry name" value="Homodimeric domain of signal transducing histidine kinase"/>
    <property type="match status" value="1"/>
</dbReference>
<dbReference type="EMBL" id="JAFIRR010000067">
    <property type="protein sequence ID" value="MCO6416718.1"/>
    <property type="molecule type" value="Genomic_DNA"/>
</dbReference>
<dbReference type="Pfam" id="PF00512">
    <property type="entry name" value="HisKA"/>
    <property type="match status" value="1"/>
</dbReference>
<dbReference type="InterPro" id="IPR004358">
    <property type="entry name" value="Sig_transdc_His_kin-like_C"/>
</dbReference>
<dbReference type="SUPFAM" id="SSF55874">
    <property type="entry name" value="ATPase domain of HSP90 chaperone/DNA topoisomerase II/histidine kinase"/>
    <property type="match status" value="1"/>
</dbReference>
<evidence type="ECO:0000256" key="7">
    <source>
        <dbReference type="SAM" id="Phobius"/>
    </source>
</evidence>
<dbReference type="Pfam" id="PF05227">
    <property type="entry name" value="CHASE3"/>
    <property type="match status" value="1"/>
</dbReference>
<keyword evidence="7" id="KW-1133">Transmembrane helix</keyword>
<feature type="coiled-coil region" evidence="6">
    <location>
        <begin position="211"/>
        <end position="288"/>
    </location>
</feature>
<evidence type="ECO:0000256" key="1">
    <source>
        <dbReference type="ARBA" id="ARBA00000085"/>
    </source>
</evidence>
<keyword evidence="7" id="KW-0812">Transmembrane</keyword>
<comment type="catalytic activity">
    <reaction evidence="1">
        <text>ATP + protein L-histidine = ADP + protein N-phospho-L-histidine.</text>
        <dbReference type="EC" id="2.7.13.3"/>
    </reaction>
</comment>
<keyword evidence="6" id="KW-0175">Coiled coil</keyword>
<dbReference type="Gene3D" id="3.30.565.10">
    <property type="entry name" value="Histidine kinase-like ATPase, C-terminal domain"/>
    <property type="match status" value="1"/>
</dbReference>
<keyword evidence="5" id="KW-0418">Kinase</keyword>
<feature type="coiled-coil region" evidence="6">
    <location>
        <begin position="111"/>
        <end position="166"/>
    </location>
</feature>
<dbReference type="EC" id="2.7.13.3" evidence="2"/>